<organism evidence="1 2">
    <name type="scientific">Agrocybe pediades</name>
    <dbReference type="NCBI Taxonomy" id="84607"/>
    <lineage>
        <taxon>Eukaryota</taxon>
        <taxon>Fungi</taxon>
        <taxon>Dikarya</taxon>
        <taxon>Basidiomycota</taxon>
        <taxon>Agaricomycotina</taxon>
        <taxon>Agaricomycetes</taxon>
        <taxon>Agaricomycetidae</taxon>
        <taxon>Agaricales</taxon>
        <taxon>Agaricineae</taxon>
        <taxon>Strophariaceae</taxon>
        <taxon>Agrocybe</taxon>
    </lineage>
</organism>
<sequence length="264" mass="29032">MANQTIPVASLHFFCVLHPDNAARADAIYPQSTVASSPSNDATSVIVERVHSPSLAETDAPKKIIFGQLGSFSAVKCEIPLHLAAYPRPKTVQRYVLGRCLSQAKTVMVQEHSVSNSEGDCHDHMAGQGASVAEKLRRSLQGISTYRGLGDHGHHIRARTYFARSATATVEVVKEEESMGWIATVGGIKKARKPRRSVIHPCASLCALCCEGSRCRMTQHCRYRSRKSGQPVPTTSPFDVRLYITVLHDFVILRLQSQPFILLI</sequence>
<protein>
    <submittedName>
        <fullName evidence="1">Uncharacterized protein</fullName>
    </submittedName>
</protein>
<dbReference type="Proteomes" id="UP000521872">
    <property type="component" value="Unassembled WGS sequence"/>
</dbReference>
<dbReference type="AlphaFoldDB" id="A0A8H4QMZ0"/>
<keyword evidence="2" id="KW-1185">Reference proteome</keyword>
<reference evidence="1 2" key="1">
    <citation type="submission" date="2019-12" db="EMBL/GenBank/DDBJ databases">
        <authorList>
            <person name="Floudas D."/>
            <person name="Bentzer J."/>
            <person name="Ahren D."/>
            <person name="Johansson T."/>
            <person name="Persson P."/>
            <person name="Tunlid A."/>
        </authorList>
    </citation>
    <scope>NUCLEOTIDE SEQUENCE [LARGE SCALE GENOMIC DNA]</scope>
    <source>
        <strain evidence="1 2">CBS 102.39</strain>
    </source>
</reference>
<name>A0A8H4QMZ0_9AGAR</name>
<dbReference type="EMBL" id="JAACJL010000046">
    <property type="protein sequence ID" value="KAF4613267.1"/>
    <property type="molecule type" value="Genomic_DNA"/>
</dbReference>
<evidence type="ECO:0000313" key="1">
    <source>
        <dbReference type="EMBL" id="KAF4613267.1"/>
    </source>
</evidence>
<gene>
    <name evidence="1" type="ORF">D9613_010757</name>
</gene>
<comment type="caution">
    <text evidence="1">The sequence shown here is derived from an EMBL/GenBank/DDBJ whole genome shotgun (WGS) entry which is preliminary data.</text>
</comment>
<accession>A0A8H4QMZ0</accession>
<evidence type="ECO:0000313" key="2">
    <source>
        <dbReference type="Proteomes" id="UP000521872"/>
    </source>
</evidence>
<proteinExistence type="predicted"/>